<name>A0A8X6YUL5_9ARAC</name>
<dbReference type="InterPro" id="IPR036598">
    <property type="entry name" value="GOLD_dom_sf"/>
</dbReference>
<feature type="domain" description="CRAL-TRIO" evidence="5">
    <location>
        <begin position="553"/>
        <end position="729"/>
    </location>
</feature>
<dbReference type="Gene3D" id="3.40.525.10">
    <property type="entry name" value="CRAL-TRIO lipid binding domain"/>
    <property type="match status" value="1"/>
</dbReference>
<gene>
    <name evidence="8" type="primary">SEC14L1</name>
    <name evidence="8" type="ORF">TNIN_67901</name>
</gene>
<dbReference type="SUPFAM" id="SSF46938">
    <property type="entry name" value="CRAL/TRIO N-terminal domain"/>
    <property type="match status" value="1"/>
</dbReference>
<comment type="caution">
    <text evidence="8">The sequence shown here is derived from an EMBL/GenBank/DDBJ whole genome shotgun (WGS) entry which is preliminary data.</text>
</comment>
<dbReference type="GO" id="GO:0005524">
    <property type="term" value="F:ATP binding"/>
    <property type="evidence" value="ECO:0007669"/>
    <property type="project" value="UniProtKB-KW"/>
</dbReference>
<dbReference type="InterPro" id="IPR043129">
    <property type="entry name" value="ATPase_NBD"/>
</dbReference>
<dbReference type="PANTHER" id="PTHR23324:SF66">
    <property type="entry name" value="PROTEIN REAL-TIME"/>
    <property type="match status" value="1"/>
</dbReference>
<dbReference type="Gene3D" id="2.60.34.10">
    <property type="entry name" value="Substrate Binding Domain Of DNAk, Chain A, domain 1"/>
    <property type="match status" value="1"/>
</dbReference>
<dbReference type="SMART" id="SM00516">
    <property type="entry name" value="SEC14"/>
    <property type="match status" value="1"/>
</dbReference>
<dbReference type="InterPro" id="IPR011074">
    <property type="entry name" value="CRAL/TRIO_N_dom"/>
</dbReference>
<evidence type="ECO:0000313" key="9">
    <source>
        <dbReference type="Proteomes" id="UP000886998"/>
    </source>
</evidence>
<accession>A0A8X6YUL5</accession>
<dbReference type="SUPFAM" id="SSF53067">
    <property type="entry name" value="Actin-like ATPase domain"/>
    <property type="match status" value="1"/>
</dbReference>
<dbReference type="SUPFAM" id="SSF101576">
    <property type="entry name" value="Supernatant protein factor (SPF), C-terminal domain"/>
    <property type="match status" value="1"/>
</dbReference>
<dbReference type="EMBL" id="BMAV01023658">
    <property type="protein sequence ID" value="GFY79570.1"/>
    <property type="molecule type" value="Genomic_DNA"/>
</dbReference>
<dbReference type="Pfam" id="PF00650">
    <property type="entry name" value="CRAL_TRIO"/>
    <property type="match status" value="1"/>
</dbReference>
<evidence type="ECO:0000256" key="2">
    <source>
        <dbReference type="ARBA" id="ARBA00022741"/>
    </source>
</evidence>
<dbReference type="SMART" id="SM01100">
    <property type="entry name" value="CRAL_TRIO_N"/>
    <property type="match status" value="1"/>
</dbReference>
<organism evidence="8 9">
    <name type="scientific">Trichonephila inaurata madagascariensis</name>
    <dbReference type="NCBI Taxonomy" id="2747483"/>
    <lineage>
        <taxon>Eukaryota</taxon>
        <taxon>Metazoa</taxon>
        <taxon>Ecdysozoa</taxon>
        <taxon>Arthropoda</taxon>
        <taxon>Chelicerata</taxon>
        <taxon>Arachnida</taxon>
        <taxon>Araneae</taxon>
        <taxon>Araneomorphae</taxon>
        <taxon>Entelegynae</taxon>
        <taxon>Araneoidea</taxon>
        <taxon>Nephilidae</taxon>
        <taxon>Trichonephila</taxon>
        <taxon>Trichonephila inaurata</taxon>
    </lineage>
</organism>
<dbReference type="InterPro" id="IPR029047">
    <property type="entry name" value="HSP70_peptide-bd_sf"/>
</dbReference>
<dbReference type="PROSITE" id="PS50866">
    <property type="entry name" value="GOLD"/>
    <property type="match status" value="1"/>
</dbReference>
<dbReference type="FunFam" id="3.30.420.40:FF:000135">
    <property type="entry name" value="Heat shock cognate 71 kDa protein"/>
    <property type="match status" value="1"/>
</dbReference>
<evidence type="ECO:0000313" key="8">
    <source>
        <dbReference type="EMBL" id="GFY79570.1"/>
    </source>
</evidence>
<dbReference type="PROSITE" id="PS50904">
    <property type="entry name" value="PRELI_MSF1"/>
    <property type="match status" value="1"/>
</dbReference>
<comment type="similarity">
    <text evidence="1">Belongs to the heat shock protein 70 family.</text>
</comment>
<dbReference type="InterPro" id="IPR013126">
    <property type="entry name" value="Hsp_70_fam"/>
</dbReference>
<dbReference type="GO" id="GO:0005737">
    <property type="term" value="C:cytoplasm"/>
    <property type="evidence" value="ECO:0007669"/>
    <property type="project" value="TreeGrafter"/>
</dbReference>
<dbReference type="PANTHER" id="PTHR23324">
    <property type="entry name" value="SEC14 RELATED PROTEIN"/>
    <property type="match status" value="1"/>
</dbReference>
<dbReference type="Gene3D" id="3.30.420.40">
    <property type="match status" value="2"/>
</dbReference>
<dbReference type="InterPro" id="IPR036865">
    <property type="entry name" value="CRAL-TRIO_dom_sf"/>
</dbReference>
<dbReference type="Gene3D" id="3.90.640.10">
    <property type="entry name" value="Actin, Chain A, domain 4"/>
    <property type="match status" value="1"/>
</dbReference>
<feature type="domain" description="GOLD" evidence="6">
    <location>
        <begin position="758"/>
        <end position="912"/>
    </location>
</feature>
<proteinExistence type="inferred from homology"/>
<feature type="domain" description="PRELI/MSF1" evidence="7">
    <location>
        <begin position="242"/>
        <end position="414"/>
    </location>
</feature>
<sequence length="949" mass="107150">MVQKYQSPIRIYKYPFELVMADLTTNKRALRRLRTACECAKRTLSSSTQASIEIDSLSEGVDFYSTIIRARFEELNADLFRSTLEPVEKALRDAKMDKAQVHDIVLVGGSTRIPKIQKLFQDFFNGKELNKSINPDEAVAYGAAVQAAILNGDESEAVQDLLLLDVTPLSLGIETAGGVMTVLIKRNTTIPTLQTQTFTTYSDNQPGVLIQVYEGERAMTKGNNLLGKFELTGIPPAPRGVPQIEVTFNIDANGILNVSAAYEKRFPTCKMIPVFLGSDTTYEYNSEDGAVHIIERRCRLNVEAPYILKKIIGVDVVYFIQKNTLDRRARTLKIEAYNESFANRVVINENCLYSVHPENSDWTCFEQTASLDVKSFFGFESAVEKLAMKQYSLNIKKGKEIIEYYINELEKEGVTYIPPFKDKEGVPVLEVTELEGACAVSSSRSNSLTQNHSDATTHLSPEAHQTAEANFKIESEYIKRCLGELTPFQESCLVQLKKWMADAHQGKVPSDQTLMRFLQAQDYNLEKAREMLCHSLVWRKKYQVDRILSTYDPPPVIKQYFPGGWHHFDKDGRPMYILRLGQMDVKGFIKSVGEEGLMKLTLHVCEEGLKRVEEATRTTGKPVSSWTCLLDLEGLNMRHLWRPGVKALLHIIEIVEANYPETMGRVLIVRAPRVFPILWTLVSTFINDTTRSKFIFYAGNNYQGPGGLVDFIEKKYLPDFLGGDSETKICEGGLVPKSFYMSVEDYEKEKAEGHHLFDDSMYHVISLLKGQFHEVVLSITDKGSVICWDFDVMKDDVSFCVFRTQQPLPPLEKEQNEEELQGCGHPSLPLGMLNLETPVHSVIPKDWVLGKDYFLVETALTCKDGESVQGSHVTRVEGTYILQWKHVDTVHHHSFDFPLTSHKSKVMYYYEVLKSQDYKGSMSSLQSSHSGTTCASTGEQSGISSCPSR</sequence>
<dbReference type="FunFam" id="2.60.34.10:FF:000012">
    <property type="entry name" value="Heat shock 70 kDa protein"/>
    <property type="match status" value="1"/>
</dbReference>
<evidence type="ECO:0000259" key="6">
    <source>
        <dbReference type="PROSITE" id="PS50866"/>
    </source>
</evidence>
<keyword evidence="9" id="KW-1185">Reference proteome</keyword>
<evidence type="ECO:0000259" key="7">
    <source>
        <dbReference type="PROSITE" id="PS50904"/>
    </source>
</evidence>
<dbReference type="PRINTS" id="PR00301">
    <property type="entry name" value="HEATSHOCK70"/>
</dbReference>
<keyword evidence="3" id="KW-0067">ATP-binding</keyword>
<dbReference type="InterPro" id="IPR009038">
    <property type="entry name" value="GOLD_dom"/>
</dbReference>
<dbReference type="InterPro" id="IPR018181">
    <property type="entry name" value="Heat_shock_70_CS"/>
</dbReference>
<dbReference type="OrthoDB" id="6410037at2759"/>
<dbReference type="InterPro" id="IPR051064">
    <property type="entry name" value="SEC14/CRAL-TRIO_domain"/>
</dbReference>
<feature type="region of interest" description="Disordered" evidence="4">
    <location>
        <begin position="929"/>
        <end position="949"/>
    </location>
</feature>
<dbReference type="CDD" id="cd00170">
    <property type="entry name" value="SEC14"/>
    <property type="match status" value="1"/>
</dbReference>
<dbReference type="SUPFAM" id="SSF52087">
    <property type="entry name" value="CRAL/TRIO domain"/>
    <property type="match status" value="1"/>
</dbReference>
<dbReference type="SUPFAM" id="SSF100920">
    <property type="entry name" value="Heat shock protein 70kD (HSP70), peptide-binding domain"/>
    <property type="match status" value="1"/>
</dbReference>
<dbReference type="Proteomes" id="UP000886998">
    <property type="component" value="Unassembled WGS sequence"/>
</dbReference>
<evidence type="ECO:0000256" key="1">
    <source>
        <dbReference type="ARBA" id="ARBA00007381"/>
    </source>
</evidence>
<keyword evidence="2" id="KW-0547">Nucleotide-binding</keyword>
<dbReference type="AlphaFoldDB" id="A0A8X6YUL5"/>
<dbReference type="FunFam" id="3.40.525.10:FF:000006">
    <property type="entry name" value="SEC14-like lipid binding 1"/>
    <property type="match status" value="1"/>
</dbReference>
<dbReference type="Gene3D" id="2.60.120.680">
    <property type="entry name" value="GOLD domain"/>
    <property type="match status" value="1"/>
</dbReference>
<dbReference type="PROSITE" id="PS50191">
    <property type="entry name" value="CRAL_TRIO"/>
    <property type="match status" value="1"/>
</dbReference>
<dbReference type="GO" id="GO:0140662">
    <property type="term" value="F:ATP-dependent protein folding chaperone"/>
    <property type="evidence" value="ECO:0007669"/>
    <property type="project" value="InterPro"/>
</dbReference>
<evidence type="ECO:0000256" key="4">
    <source>
        <dbReference type="SAM" id="MobiDB-lite"/>
    </source>
</evidence>
<feature type="compositionally biased region" description="Polar residues" evidence="4">
    <location>
        <begin position="931"/>
        <end position="949"/>
    </location>
</feature>
<dbReference type="InterPro" id="IPR001251">
    <property type="entry name" value="CRAL-TRIO_dom"/>
</dbReference>
<protein>
    <submittedName>
        <fullName evidence="8">SEC14-like protein 1</fullName>
    </submittedName>
</protein>
<dbReference type="FunFam" id="3.90.640.10:FF:000134">
    <property type="entry name" value="Heat shock cognate 71 kDa protein"/>
    <property type="match status" value="1"/>
</dbReference>
<dbReference type="PROSITE" id="PS01036">
    <property type="entry name" value="HSP70_3"/>
    <property type="match status" value="1"/>
</dbReference>
<dbReference type="InterPro" id="IPR006797">
    <property type="entry name" value="PRELI/MSF1_dom"/>
</dbReference>
<evidence type="ECO:0000256" key="3">
    <source>
        <dbReference type="ARBA" id="ARBA00022840"/>
    </source>
</evidence>
<evidence type="ECO:0000259" key="5">
    <source>
        <dbReference type="PROSITE" id="PS50191"/>
    </source>
</evidence>
<reference evidence="8" key="1">
    <citation type="submission" date="2020-08" db="EMBL/GenBank/DDBJ databases">
        <title>Multicomponent nature underlies the extraordinary mechanical properties of spider dragline silk.</title>
        <authorList>
            <person name="Kono N."/>
            <person name="Nakamura H."/>
            <person name="Mori M."/>
            <person name="Yoshida Y."/>
            <person name="Ohtoshi R."/>
            <person name="Malay A.D."/>
            <person name="Moran D.A.P."/>
            <person name="Tomita M."/>
            <person name="Numata K."/>
            <person name="Arakawa K."/>
        </authorList>
    </citation>
    <scope>NUCLEOTIDE SEQUENCE</scope>
</reference>
<dbReference type="Pfam" id="PF00012">
    <property type="entry name" value="HSP70"/>
    <property type="match status" value="1"/>
</dbReference>
<dbReference type="InterPro" id="IPR036273">
    <property type="entry name" value="CRAL/TRIO_N_dom_sf"/>
</dbReference>